<evidence type="ECO:0000256" key="7">
    <source>
        <dbReference type="ARBA" id="ARBA00022927"/>
    </source>
</evidence>
<comment type="subcellular location">
    <subcellularLocation>
        <location evidence="1 10">Cell inner membrane</location>
        <topology evidence="1 10">Single-pass membrane protein</topology>
        <orientation evidence="1 10">Periplasmic side</orientation>
    </subcellularLocation>
</comment>
<evidence type="ECO:0000256" key="2">
    <source>
        <dbReference type="ARBA" id="ARBA00006555"/>
    </source>
</evidence>
<evidence type="ECO:0000259" key="13">
    <source>
        <dbReference type="PROSITE" id="PS52015"/>
    </source>
</evidence>
<proteinExistence type="inferred from homology"/>
<protein>
    <recommendedName>
        <fullName evidence="10">Protein TonB</fullName>
    </recommendedName>
</protein>
<dbReference type="AlphaFoldDB" id="A0A372DRB3"/>
<keyword evidence="7 10" id="KW-0653">Protein transport</keyword>
<dbReference type="InterPro" id="IPR037682">
    <property type="entry name" value="TonB_C"/>
</dbReference>
<keyword evidence="4 10" id="KW-1003">Cell membrane</keyword>
<dbReference type="InterPro" id="IPR003538">
    <property type="entry name" value="TonB"/>
</dbReference>
<feature type="region of interest" description="Disordered" evidence="11">
    <location>
        <begin position="149"/>
        <end position="185"/>
    </location>
</feature>
<evidence type="ECO:0000256" key="5">
    <source>
        <dbReference type="ARBA" id="ARBA00022519"/>
    </source>
</evidence>
<dbReference type="EMBL" id="QVPD01000002">
    <property type="protein sequence ID" value="RFP62024.1"/>
    <property type="molecule type" value="Genomic_DNA"/>
</dbReference>
<evidence type="ECO:0000256" key="9">
    <source>
        <dbReference type="ARBA" id="ARBA00023136"/>
    </source>
</evidence>
<keyword evidence="15" id="KW-1185">Reference proteome</keyword>
<evidence type="ECO:0000256" key="3">
    <source>
        <dbReference type="ARBA" id="ARBA00022448"/>
    </source>
</evidence>
<name>A0A372DRB3_9GAMM</name>
<dbReference type="Gene3D" id="3.30.2420.10">
    <property type="entry name" value="TonB"/>
    <property type="match status" value="1"/>
</dbReference>
<evidence type="ECO:0000256" key="12">
    <source>
        <dbReference type="SAM" id="SignalP"/>
    </source>
</evidence>
<organism evidence="14 15">
    <name type="scientific">Cognatiluteimonas weifangensis</name>
    <dbReference type="NCBI Taxonomy" id="2303539"/>
    <lineage>
        <taxon>Bacteria</taxon>
        <taxon>Pseudomonadati</taxon>
        <taxon>Pseudomonadota</taxon>
        <taxon>Gammaproteobacteria</taxon>
        <taxon>Lysobacterales</taxon>
        <taxon>Lysobacteraceae</taxon>
        <taxon>Cognatiluteimonas</taxon>
    </lineage>
</organism>
<dbReference type="GO" id="GO:0005886">
    <property type="term" value="C:plasma membrane"/>
    <property type="evidence" value="ECO:0007669"/>
    <property type="project" value="UniProtKB-SubCell"/>
</dbReference>
<dbReference type="PROSITE" id="PS52015">
    <property type="entry name" value="TONB_CTD"/>
    <property type="match status" value="1"/>
</dbReference>
<dbReference type="NCBIfam" id="TIGR01352">
    <property type="entry name" value="tonB_Cterm"/>
    <property type="match status" value="1"/>
</dbReference>
<evidence type="ECO:0000256" key="11">
    <source>
        <dbReference type="SAM" id="MobiDB-lite"/>
    </source>
</evidence>
<feature type="domain" description="TonB C-terminal" evidence="13">
    <location>
        <begin position="244"/>
        <end position="326"/>
    </location>
</feature>
<keyword evidence="5 10" id="KW-0997">Cell inner membrane</keyword>
<feature type="chain" id="PRO_5017018227" description="Protein TonB" evidence="12">
    <location>
        <begin position="26"/>
        <end position="326"/>
    </location>
</feature>
<evidence type="ECO:0000313" key="14">
    <source>
        <dbReference type="EMBL" id="RFP62024.1"/>
    </source>
</evidence>
<dbReference type="PANTHER" id="PTHR33446">
    <property type="entry name" value="PROTEIN TONB-RELATED"/>
    <property type="match status" value="1"/>
</dbReference>
<gene>
    <name evidence="14" type="ORF">D0Y53_02940</name>
</gene>
<comment type="caution">
    <text evidence="14">The sequence shown here is derived from an EMBL/GenBank/DDBJ whole genome shotgun (WGS) entry which is preliminary data.</text>
</comment>
<keyword evidence="12" id="KW-0732">Signal</keyword>
<dbReference type="GO" id="GO:0015031">
    <property type="term" value="P:protein transport"/>
    <property type="evidence" value="ECO:0007669"/>
    <property type="project" value="UniProtKB-UniRule"/>
</dbReference>
<dbReference type="PRINTS" id="PR01374">
    <property type="entry name" value="TONBPROTEIN"/>
</dbReference>
<dbReference type="SUPFAM" id="SSF74653">
    <property type="entry name" value="TolA/TonB C-terminal domain"/>
    <property type="match status" value="1"/>
</dbReference>
<evidence type="ECO:0000256" key="8">
    <source>
        <dbReference type="ARBA" id="ARBA00022989"/>
    </source>
</evidence>
<evidence type="ECO:0000256" key="4">
    <source>
        <dbReference type="ARBA" id="ARBA00022475"/>
    </source>
</evidence>
<keyword evidence="3 10" id="KW-0813">Transport</keyword>
<evidence type="ECO:0000256" key="10">
    <source>
        <dbReference type="RuleBase" id="RU362123"/>
    </source>
</evidence>
<reference evidence="14 15" key="1">
    <citation type="submission" date="2018-08" db="EMBL/GenBank/DDBJ databases">
        <title>Lysobacter weifangensis sp. nov., a new member of the family 'Xanthomonadaceae', isolated from soil in a farmland.</title>
        <authorList>
            <person name="Zhao H."/>
        </authorList>
    </citation>
    <scope>NUCLEOTIDE SEQUENCE [LARGE SCALE GENOMIC DNA]</scope>
    <source>
        <strain evidence="14 15">WF-2</strain>
    </source>
</reference>
<sequence>MASPTRRIAASWSAIACMASSWAAAALDHAARTAASGLSRPLPAIVCFCQASKASICRATSAPAARTAAGSIRSLAERRTTSCECRCIASIVCCSCARPATPVRCRRASASSALARTSMIPASTAQVTRKDAPITIALWPKRRRAIRRVEGASRRSRSGEVERSMRASDGEEHPDRVTPAASARSGRTLVGDGMRALRHAFAHACSSFARTRRCRGCLQARSFPMRHLFAAAGLMLLAVSFATPASADLKPIKRVEPKYPVDAIRSGTQGFVELEFTVDADGKVISVSVVNARPSRTFEKAAVAAVKQWQFGPGGGRGKVRLDFKL</sequence>
<dbReference type="Proteomes" id="UP000262917">
    <property type="component" value="Unassembled WGS sequence"/>
</dbReference>
<accession>A0A372DRB3</accession>
<dbReference type="Pfam" id="PF03544">
    <property type="entry name" value="TonB_C"/>
    <property type="match status" value="1"/>
</dbReference>
<dbReference type="GO" id="GO:0015891">
    <property type="term" value="P:siderophore transport"/>
    <property type="evidence" value="ECO:0007669"/>
    <property type="project" value="InterPro"/>
</dbReference>
<feature type="signal peptide" evidence="12">
    <location>
        <begin position="1"/>
        <end position="25"/>
    </location>
</feature>
<dbReference type="GO" id="GO:0055085">
    <property type="term" value="P:transmembrane transport"/>
    <property type="evidence" value="ECO:0007669"/>
    <property type="project" value="InterPro"/>
</dbReference>
<keyword evidence="9" id="KW-0472">Membrane</keyword>
<feature type="compositionally biased region" description="Basic and acidic residues" evidence="11">
    <location>
        <begin position="149"/>
        <end position="176"/>
    </location>
</feature>
<dbReference type="GO" id="GO:0031992">
    <property type="term" value="F:energy transducer activity"/>
    <property type="evidence" value="ECO:0007669"/>
    <property type="project" value="InterPro"/>
</dbReference>
<dbReference type="InterPro" id="IPR006260">
    <property type="entry name" value="TonB/TolA_C"/>
</dbReference>
<comment type="similarity">
    <text evidence="2 10">Belongs to the TonB family.</text>
</comment>
<dbReference type="PANTHER" id="PTHR33446:SF14">
    <property type="entry name" value="PROTEIN TONB"/>
    <property type="match status" value="1"/>
</dbReference>
<evidence type="ECO:0000313" key="15">
    <source>
        <dbReference type="Proteomes" id="UP000262917"/>
    </source>
</evidence>
<dbReference type="InterPro" id="IPR051045">
    <property type="entry name" value="TonB-dependent_transducer"/>
</dbReference>
<keyword evidence="10" id="KW-0735">Signal-anchor</keyword>
<evidence type="ECO:0000256" key="1">
    <source>
        <dbReference type="ARBA" id="ARBA00004383"/>
    </source>
</evidence>
<dbReference type="GO" id="GO:0030288">
    <property type="term" value="C:outer membrane-bounded periplasmic space"/>
    <property type="evidence" value="ECO:0007669"/>
    <property type="project" value="InterPro"/>
</dbReference>
<keyword evidence="8" id="KW-1133">Transmembrane helix</keyword>
<keyword evidence="6" id="KW-0812">Transmembrane</keyword>
<evidence type="ECO:0000256" key="6">
    <source>
        <dbReference type="ARBA" id="ARBA00022692"/>
    </source>
</evidence>
<comment type="function">
    <text evidence="10">Interacts with outer membrane receptor proteins that carry out high-affinity binding and energy dependent uptake into the periplasmic space of specific substrates. It could act to transduce energy from the cytoplasmic membrane to specific energy-requiring processes in the outer membrane, resulting in the release into the periplasm of ligands bound by these outer membrane proteins.</text>
</comment>